<reference evidence="5" key="1">
    <citation type="submission" date="2022-11" db="UniProtKB">
        <authorList>
            <consortium name="EnsemblMetazoa"/>
        </authorList>
    </citation>
    <scope>IDENTIFICATION</scope>
</reference>
<dbReference type="Proteomes" id="UP000887568">
    <property type="component" value="Unplaced"/>
</dbReference>
<dbReference type="RefSeq" id="XP_038079356.1">
    <property type="nucleotide sequence ID" value="XM_038223428.1"/>
</dbReference>
<feature type="signal peptide" evidence="4">
    <location>
        <begin position="1"/>
        <end position="21"/>
    </location>
</feature>
<feature type="region of interest" description="Disordered" evidence="2">
    <location>
        <begin position="567"/>
        <end position="617"/>
    </location>
</feature>
<sequence length="617" mass="67710">MERLHLFCISLLCLLCQIALGDQYALNPRGRNVCHLPKRPYHQDALRPYEWQLKSDDLMEYRCCDGWAQIGDSCPQAVCNTPCNHGYCAAPNYCSCDDHWAGPTCNEACPVLFEAGRCVYECDCPSRRCNYPDGYCACPLGFSGHKCNVPCSPGYYGPDCLLQCHCDGNVTCTSDTGSCTSPQNISTIPDAPGLKVHAFRMATLTGCGIAAVVALVSATAYAVRKRRTRRVFNVRKRTMSMTPIANRPLVDNEDISLKSTLSFGARGTKYQGYSVRFPGRCSTSYVGMRDLITNGETNLDSTGRPLSCLSTSTTISMVESLSECRDTIYEVREAHVLGALRNQVHNPRYTNSSVFSVNKTKPLDERLNSVRDGVGVGCDSDSDDELEYNYPYADLALRLPGPAETTQDACSRALRSCSSNTEYVVVLNKGLNAACFTQEPIELGLTREGPVGMSFTTSTPASSALKALPSPGEGSSTETQMARYQVPRSPPIQRFAGSPCNQTFVRGYVTSVRNPSSLNRGSEHRRTRRMKSERFKCPPPPQYSPPEKERDSALYVNDRISMGGVRQSVKSNKVAPPIPKPRTKIAGQSPAKTPDSEMDGEMGGEKGLDMPKTERFI</sequence>
<proteinExistence type="predicted"/>
<accession>A0A914BU17</accession>
<keyword evidence="3" id="KW-0472">Membrane</keyword>
<evidence type="ECO:0000256" key="3">
    <source>
        <dbReference type="SAM" id="Phobius"/>
    </source>
</evidence>
<dbReference type="Gene3D" id="2.170.300.10">
    <property type="entry name" value="Tie2 ligand-binding domain superfamily"/>
    <property type="match status" value="1"/>
</dbReference>
<evidence type="ECO:0000256" key="4">
    <source>
        <dbReference type="SAM" id="SignalP"/>
    </source>
</evidence>
<dbReference type="PANTHER" id="PTHR24043:SF8">
    <property type="entry name" value="EGF-LIKE DOMAIN-CONTAINING PROTEIN"/>
    <property type="match status" value="1"/>
</dbReference>
<keyword evidence="3" id="KW-0812">Transmembrane</keyword>
<keyword evidence="6" id="KW-1185">Reference proteome</keyword>
<feature type="compositionally biased region" description="Basic and acidic residues" evidence="2">
    <location>
        <begin position="603"/>
        <end position="617"/>
    </location>
</feature>
<protein>
    <submittedName>
        <fullName evidence="5">Uncharacterized protein</fullName>
    </submittedName>
</protein>
<dbReference type="GO" id="GO:0005044">
    <property type="term" value="F:scavenger receptor activity"/>
    <property type="evidence" value="ECO:0007669"/>
    <property type="project" value="InterPro"/>
</dbReference>
<dbReference type="InterPro" id="IPR042635">
    <property type="entry name" value="MEGF10/SREC1/2-like"/>
</dbReference>
<keyword evidence="1" id="KW-0245">EGF-like domain</keyword>
<dbReference type="EnsemblMetazoa" id="XM_038223428.1">
    <property type="protein sequence ID" value="XP_038079356.1"/>
    <property type="gene ID" value="LOC119746465"/>
</dbReference>
<dbReference type="OrthoDB" id="192253at2759"/>
<keyword evidence="3" id="KW-1133">Transmembrane helix</keyword>
<feature type="chain" id="PRO_5037379806" evidence="4">
    <location>
        <begin position="22"/>
        <end position="617"/>
    </location>
</feature>
<dbReference type="PANTHER" id="PTHR24043">
    <property type="entry name" value="SCAVENGER RECEPTOR CLASS F"/>
    <property type="match status" value="1"/>
</dbReference>
<keyword evidence="4" id="KW-0732">Signal</keyword>
<evidence type="ECO:0000256" key="2">
    <source>
        <dbReference type="SAM" id="MobiDB-lite"/>
    </source>
</evidence>
<feature type="region of interest" description="Disordered" evidence="2">
    <location>
        <begin position="513"/>
        <end position="550"/>
    </location>
</feature>
<evidence type="ECO:0000313" key="5">
    <source>
        <dbReference type="EnsemblMetazoa" id="XP_038079356.1"/>
    </source>
</evidence>
<feature type="transmembrane region" description="Helical" evidence="3">
    <location>
        <begin position="201"/>
        <end position="223"/>
    </location>
</feature>
<name>A0A914BU17_PATMI</name>
<organism evidence="5 6">
    <name type="scientific">Patiria miniata</name>
    <name type="common">Bat star</name>
    <name type="synonym">Asterina miniata</name>
    <dbReference type="NCBI Taxonomy" id="46514"/>
    <lineage>
        <taxon>Eukaryota</taxon>
        <taxon>Metazoa</taxon>
        <taxon>Echinodermata</taxon>
        <taxon>Eleutherozoa</taxon>
        <taxon>Asterozoa</taxon>
        <taxon>Asteroidea</taxon>
        <taxon>Valvatacea</taxon>
        <taxon>Valvatida</taxon>
        <taxon>Asterinidae</taxon>
        <taxon>Patiria</taxon>
    </lineage>
</organism>
<evidence type="ECO:0000313" key="6">
    <source>
        <dbReference type="Proteomes" id="UP000887568"/>
    </source>
</evidence>
<dbReference type="AlphaFoldDB" id="A0A914BU17"/>
<dbReference type="GeneID" id="119746465"/>
<evidence type="ECO:0000256" key="1">
    <source>
        <dbReference type="ARBA" id="ARBA00022536"/>
    </source>
</evidence>